<dbReference type="SUPFAM" id="SSF49899">
    <property type="entry name" value="Concanavalin A-like lectins/glucanases"/>
    <property type="match status" value="1"/>
</dbReference>
<feature type="coiled-coil region" evidence="1">
    <location>
        <begin position="121"/>
        <end position="159"/>
    </location>
</feature>
<protein>
    <recommendedName>
        <fullName evidence="5">B30.2/SPRY domain-containing protein</fullName>
    </recommendedName>
</protein>
<dbReference type="InterPro" id="IPR013320">
    <property type="entry name" value="ConA-like_dom_sf"/>
</dbReference>
<organism evidence="3 4">
    <name type="scientific">Blattamonas nauphoetae</name>
    <dbReference type="NCBI Taxonomy" id="2049346"/>
    <lineage>
        <taxon>Eukaryota</taxon>
        <taxon>Metamonada</taxon>
        <taxon>Preaxostyla</taxon>
        <taxon>Oxymonadida</taxon>
        <taxon>Blattamonas</taxon>
    </lineage>
</organism>
<keyword evidence="4" id="KW-1185">Reference proteome</keyword>
<dbReference type="InterPro" id="IPR043136">
    <property type="entry name" value="B30.2/SPRY_sf"/>
</dbReference>
<dbReference type="Proteomes" id="UP001281761">
    <property type="component" value="Unassembled WGS sequence"/>
</dbReference>
<keyword evidence="1" id="KW-0175">Coiled coil</keyword>
<proteinExistence type="predicted"/>
<reference evidence="3 4" key="1">
    <citation type="journal article" date="2022" name="bioRxiv">
        <title>Genomics of Preaxostyla Flagellates Illuminates Evolutionary Transitions and the Path Towards Mitochondrial Loss.</title>
        <authorList>
            <person name="Novak L.V.F."/>
            <person name="Treitli S.C."/>
            <person name="Pyrih J."/>
            <person name="Halakuc P."/>
            <person name="Pipaliya S.V."/>
            <person name="Vacek V."/>
            <person name="Brzon O."/>
            <person name="Soukal P."/>
            <person name="Eme L."/>
            <person name="Dacks J.B."/>
            <person name="Karnkowska A."/>
            <person name="Elias M."/>
            <person name="Hampl V."/>
        </authorList>
    </citation>
    <scope>NUCLEOTIDE SEQUENCE [LARGE SCALE GENOMIC DNA]</scope>
    <source>
        <strain evidence="3">NAU3</strain>
        <tissue evidence="3">Gut</tissue>
    </source>
</reference>
<gene>
    <name evidence="3" type="ORF">BLNAU_23218</name>
</gene>
<sequence>MSNQTYTLLTKGQKKSFFAYGAKSKHLFATVACPYLKDIDNNECFFFKDDLFWPTDPNPSSTYKLMSLASNEQDFMSRVSAAMDKGRQIDPDRTPPPVLLAPITPITPMTQPSATLGDIPFNSASDDIERERQRYEQENAQLRKRLAELEQQMKAQSTIPCRCEELVKDISETQKKSILQIPPADLLEYRALIDPRCKFIRYLVHHPTPSLPYLAFQQTPTLQFSFNKATWLADIGQMAILERVFTSPSKPSKKGSVAQSQQFRSVQNPKIHSMVAGIHHSGTRSTSALLINSSSSTHEQSSHSSSDTDTSLTDPNSSIFHISFKFHLPKSSEANTLRKKKDGKQTKLKTRPWVPCIGICDATRTVSERVCFGNDSKSADFTTEGKCFHNKQVYPALSTWDSTSIASLELDMINRTVCFFVNGVRQNVLFSNIPEQVQVGAGCSETTSSIEIVSFVPLLTSSRTAAPDDIIIPWEDQPTSSF</sequence>
<accession>A0ABQ9WRB9</accession>
<comment type="caution">
    <text evidence="3">The sequence shown here is derived from an EMBL/GenBank/DDBJ whole genome shotgun (WGS) entry which is preliminary data.</text>
</comment>
<dbReference type="Gene3D" id="2.60.120.920">
    <property type="match status" value="1"/>
</dbReference>
<evidence type="ECO:0000256" key="2">
    <source>
        <dbReference type="SAM" id="MobiDB-lite"/>
    </source>
</evidence>
<feature type="region of interest" description="Disordered" evidence="2">
    <location>
        <begin position="292"/>
        <end position="314"/>
    </location>
</feature>
<evidence type="ECO:0000256" key="1">
    <source>
        <dbReference type="SAM" id="Coils"/>
    </source>
</evidence>
<evidence type="ECO:0008006" key="5">
    <source>
        <dbReference type="Google" id="ProtNLM"/>
    </source>
</evidence>
<name>A0ABQ9WRB9_9EUKA</name>
<dbReference type="EMBL" id="JARBJD010000454">
    <property type="protein sequence ID" value="KAK2941878.1"/>
    <property type="molecule type" value="Genomic_DNA"/>
</dbReference>
<evidence type="ECO:0000313" key="4">
    <source>
        <dbReference type="Proteomes" id="UP001281761"/>
    </source>
</evidence>
<dbReference type="CDD" id="cd14686">
    <property type="entry name" value="bZIP"/>
    <property type="match status" value="1"/>
</dbReference>
<evidence type="ECO:0000313" key="3">
    <source>
        <dbReference type="EMBL" id="KAK2941878.1"/>
    </source>
</evidence>